<reference evidence="3 4" key="1">
    <citation type="submission" date="2017-11" db="EMBL/GenBank/DDBJ databases">
        <title>Draft Genome Sequence of Methylobacter psychrotolerans Sph1T, an Obligate Methanotroph from Low-Temperature Environments.</title>
        <authorList>
            <person name="Oshkin I.Y."/>
            <person name="Miroshnikov K."/>
            <person name="Belova S.E."/>
            <person name="Korzhenkov A."/>
            <person name="Toshchakov S.V."/>
            <person name="Dedysh S.N."/>
        </authorList>
    </citation>
    <scope>NUCLEOTIDE SEQUENCE [LARGE SCALE GENOMIC DNA]</scope>
    <source>
        <strain evidence="3 4">Sph1</strain>
    </source>
</reference>
<comment type="caution">
    <text evidence="3">The sequence shown here is derived from an EMBL/GenBank/DDBJ whole genome shotgun (WGS) entry which is preliminary data.</text>
</comment>
<evidence type="ECO:0000313" key="4">
    <source>
        <dbReference type="Proteomes" id="UP000237423"/>
    </source>
</evidence>
<feature type="domain" description="NAD-dependent epimerase/dehydratase" evidence="2">
    <location>
        <begin position="3"/>
        <end position="197"/>
    </location>
</feature>
<dbReference type="InterPro" id="IPR051207">
    <property type="entry name" value="ComplexI_NDUFA9_subunit"/>
</dbReference>
<dbReference type="Pfam" id="PF01370">
    <property type="entry name" value="Epimerase"/>
    <property type="match status" value="1"/>
</dbReference>
<dbReference type="GO" id="GO:0044877">
    <property type="term" value="F:protein-containing complex binding"/>
    <property type="evidence" value="ECO:0007669"/>
    <property type="project" value="TreeGrafter"/>
</dbReference>
<accession>A0A2S5CHG5</accession>
<dbReference type="InterPro" id="IPR025695">
    <property type="entry name" value="DoxX-like"/>
</dbReference>
<sequence length="429" mass="46156">MKIFLTGASGFIGHALLLALVRQGHEITAGCRHPERLLGLSAQVKPLSIDFAAMHSPEQWLAHLHGIEVIINCVGIIAESPSQRFAQVHSHAPIALFTAGVQAGVAKIIQISALGADGQAQSAYHLSKRAADEALRHLPVVGLVLQPSLVYGDRAQSMALLQALAALPVHLLPDGGKQLLQPIHVDDVAAAVCQCLNPAVNASATLHLVGPTPISYAVLLQGLRQRLGKPAALAWAVPLRYLSTAASLGKFFGEPILSKDSIAMLSRGNRADATDITALLGRPPIGIAQQLWQKPASQVERWHTQLYLIKPLLRVVIALVWLWSGITSLWFYPHSLSYELLAATGVTGNAAPLLLYGLAFLDMVLGVATLCRYRPVALMTGQLMMVAFYTVVVSVALPEFWFHPFGPLLKNLPFLMTLSIYQQLEGEGA</sequence>
<proteinExistence type="predicted"/>
<keyword evidence="1" id="KW-0472">Membrane</keyword>
<keyword evidence="1" id="KW-0812">Transmembrane</keyword>
<dbReference type="InterPro" id="IPR001509">
    <property type="entry name" value="Epimerase_deHydtase"/>
</dbReference>
<keyword evidence="1" id="KW-1133">Transmembrane helix</keyword>
<dbReference type="PANTHER" id="PTHR12126">
    <property type="entry name" value="NADH-UBIQUINONE OXIDOREDUCTASE 39 KDA SUBUNIT-RELATED"/>
    <property type="match status" value="1"/>
</dbReference>
<dbReference type="PANTHER" id="PTHR12126:SF11">
    <property type="entry name" value="NADH DEHYDROGENASE [UBIQUINONE] 1 ALPHA SUBCOMPLEX SUBUNIT 9, MITOCHONDRIAL"/>
    <property type="match status" value="1"/>
</dbReference>
<dbReference type="InterPro" id="IPR036291">
    <property type="entry name" value="NAD(P)-bd_dom_sf"/>
</dbReference>
<dbReference type="AlphaFoldDB" id="A0A2S5CHG5"/>
<dbReference type="SUPFAM" id="SSF51735">
    <property type="entry name" value="NAD(P)-binding Rossmann-fold domains"/>
    <property type="match status" value="1"/>
</dbReference>
<evidence type="ECO:0000259" key="2">
    <source>
        <dbReference type="Pfam" id="PF01370"/>
    </source>
</evidence>
<dbReference type="RefSeq" id="WP_103975514.1">
    <property type="nucleotide sequence ID" value="NZ_PGFZ01000013.1"/>
</dbReference>
<dbReference type="Proteomes" id="UP000237423">
    <property type="component" value="Unassembled WGS sequence"/>
</dbReference>
<gene>
    <name evidence="3" type="ORF">AADEFJLK_03985</name>
</gene>
<feature type="transmembrane region" description="Helical" evidence="1">
    <location>
        <begin position="353"/>
        <end position="371"/>
    </location>
</feature>
<protein>
    <submittedName>
        <fullName evidence="3">NAD-dependent dehydratase</fullName>
    </submittedName>
</protein>
<feature type="transmembrane region" description="Helical" evidence="1">
    <location>
        <begin position="311"/>
        <end position="333"/>
    </location>
</feature>
<dbReference type="Pfam" id="PF13781">
    <property type="entry name" value="DoxX_3"/>
    <property type="match status" value="1"/>
</dbReference>
<evidence type="ECO:0000313" key="3">
    <source>
        <dbReference type="EMBL" id="POZ50236.1"/>
    </source>
</evidence>
<name>A0A2S5CHG5_9GAMM</name>
<dbReference type="Gene3D" id="3.40.50.720">
    <property type="entry name" value="NAD(P)-binding Rossmann-like Domain"/>
    <property type="match status" value="1"/>
</dbReference>
<organism evidence="3 4">
    <name type="scientific">Methylovulum psychrotolerans</name>
    <dbReference type="NCBI Taxonomy" id="1704499"/>
    <lineage>
        <taxon>Bacteria</taxon>
        <taxon>Pseudomonadati</taxon>
        <taxon>Pseudomonadota</taxon>
        <taxon>Gammaproteobacteria</taxon>
        <taxon>Methylococcales</taxon>
        <taxon>Methylococcaceae</taxon>
        <taxon>Methylovulum</taxon>
    </lineage>
</organism>
<evidence type="ECO:0000256" key="1">
    <source>
        <dbReference type="SAM" id="Phobius"/>
    </source>
</evidence>
<feature type="transmembrane region" description="Helical" evidence="1">
    <location>
        <begin position="383"/>
        <end position="402"/>
    </location>
</feature>
<dbReference type="EMBL" id="PGFZ01000013">
    <property type="protein sequence ID" value="POZ50236.1"/>
    <property type="molecule type" value="Genomic_DNA"/>
</dbReference>